<evidence type="ECO:0000256" key="1">
    <source>
        <dbReference type="ARBA" id="ARBA00000085"/>
    </source>
</evidence>
<dbReference type="Pfam" id="PF00512">
    <property type="entry name" value="HisKA"/>
    <property type="match status" value="1"/>
</dbReference>
<dbReference type="PROSITE" id="PS50112">
    <property type="entry name" value="PAS"/>
    <property type="match status" value="2"/>
</dbReference>
<proteinExistence type="predicted"/>
<keyword evidence="4" id="KW-0808">Transferase</keyword>
<dbReference type="AlphaFoldDB" id="A0A1M6V7G3"/>
<dbReference type="InterPro" id="IPR052162">
    <property type="entry name" value="Sensor_kinase/Photoreceptor"/>
</dbReference>
<keyword evidence="6" id="KW-0175">Coiled coil</keyword>
<dbReference type="SUPFAM" id="SSF55874">
    <property type="entry name" value="ATPase domain of HSP90 chaperone/DNA topoisomerase II/histidine kinase"/>
    <property type="match status" value="1"/>
</dbReference>
<keyword evidence="3" id="KW-0597">Phosphoprotein</keyword>
<organism evidence="10 11">
    <name type="scientific">Hymenobacter psychrotolerans DSM 18569</name>
    <dbReference type="NCBI Taxonomy" id="1121959"/>
    <lineage>
        <taxon>Bacteria</taxon>
        <taxon>Pseudomonadati</taxon>
        <taxon>Bacteroidota</taxon>
        <taxon>Cytophagia</taxon>
        <taxon>Cytophagales</taxon>
        <taxon>Hymenobacteraceae</taxon>
        <taxon>Hymenobacter</taxon>
    </lineage>
</organism>
<dbReference type="InterPro" id="IPR000700">
    <property type="entry name" value="PAS-assoc_C"/>
</dbReference>
<evidence type="ECO:0000313" key="11">
    <source>
        <dbReference type="Proteomes" id="UP000183947"/>
    </source>
</evidence>
<dbReference type="SUPFAM" id="SSF55785">
    <property type="entry name" value="PYP-like sensor domain (PAS domain)"/>
    <property type="match status" value="2"/>
</dbReference>
<dbReference type="SMART" id="SM00091">
    <property type="entry name" value="PAS"/>
    <property type="match status" value="2"/>
</dbReference>
<dbReference type="NCBIfam" id="TIGR00229">
    <property type="entry name" value="sensory_box"/>
    <property type="match status" value="1"/>
</dbReference>
<dbReference type="Gene3D" id="1.10.287.130">
    <property type="match status" value="1"/>
</dbReference>
<evidence type="ECO:0000259" key="8">
    <source>
        <dbReference type="PROSITE" id="PS50112"/>
    </source>
</evidence>
<feature type="domain" description="PAS" evidence="8">
    <location>
        <begin position="59"/>
        <end position="113"/>
    </location>
</feature>
<dbReference type="EMBL" id="FRAS01000006">
    <property type="protein sequence ID" value="SHK77400.1"/>
    <property type="molecule type" value="Genomic_DNA"/>
</dbReference>
<name>A0A1M6V7G3_9BACT</name>
<dbReference type="InterPro" id="IPR000014">
    <property type="entry name" value="PAS"/>
</dbReference>
<gene>
    <name evidence="10" type="ORF">SAMN02746009_01524</name>
</gene>
<feature type="coiled-coil region" evidence="6">
    <location>
        <begin position="11"/>
        <end position="38"/>
    </location>
</feature>
<evidence type="ECO:0000256" key="5">
    <source>
        <dbReference type="ARBA" id="ARBA00022777"/>
    </source>
</evidence>
<dbReference type="GO" id="GO:0000155">
    <property type="term" value="F:phosphorelay sensor kinase activity"/>
    <property type="evidence" value="ECO:0007669"/>
    <property type="project" value="InterPro"/>
</dbReference>
<dbReference type="PANTHER" id="PTHR43304">
    <property type="entry name" value="PHYTOCHROME-LIKE PROTEIN CPH1"/>
    <property type="match status" value="1"/>
</dbReference>
<reference evidence="11" key="1">
    <citation type="submission" date="2016-11" db="EMBL/GenBank/DDBJ databases">
        <authorList>
            <person name="Varghese N."/>
            <person name="Submissions S."/>
        </authorList>
    </citation>
    <scope>NUCLEOTIDE SEQUENCE [LARGE SCALE GENOMIC DNA]</scope>
    <source>
        <strain evidence="11">DSM 18569</strain>
    </source>
</reference>
<dbReference type="InterPro" id="IPR013655">
    <property type="entry name" value="PAS_fold_3"/>
</dbReference>
<dbReference type="SMART" id="SM00086">
    <property type="entry name" value="PAC"/>
    <property type="match status" value="1"/>
</dbReference>
<keyword evidence="11" id="KW-1185">Reference proteome</keyword>
<dbReference type="CDD" id="cd00082">
    <property type="entry name" value="HisKA"/>
    <property type="match status" value="1"/>
</dbReference>
<evidence type="ECO:0000313" key="10">
    <source>
        <dbReference type="EMBL" id="SHK77400.1"/>
    </source>
</evidence>
<dbReference type="PROSITE" id="PS50113">
    <property type="entry name" value="PAC"/>
    <property type="match status" value="1"/>
</dbReference>
<dbReference type="STRING" id="1121959.SAMN02746009_01524"/>
<keyword evidence="5" id="KW-0418">Kinase</keyword>
<dbReference type="InterPro" id="IPR013656">
    <property type="entry name" value="PAS_4"/>
</dbReference>
<evidence type="ECO:0000256" key="2">
    <source>
        <dbReference type="ARBA" id="ARBA00012438"/>
    </source>
</evidence>
<dbReference type="SMART" id="SM00387">
    <property type="entry name" value="HATPase_c"/>
    <property type="match status" value="1"/>
</dbReference>
<dbReference type="InterPro" id="IPR036890">
    <property type="entry name" value="HATPase_C_sf"/>
</dbReference>
<dbReference type="Pfam" id="PF02518">
    <property type="entry name" value="HATPase_c"/>
    <property type="match status" value="1"/>
</dbReference>
<dbReference type="InterPro" id="IPR003661">
    <property type="entry name" value="HisK_dim/P_dom"/>
</dbReference>
<dbReference type="InterPro" id="IPR004358">
    <property type="entry name" value="Sig_transdc_His_kin-like_C"/>
</dbReference>
<dbReference type="Gene3D" id="3.30.450.20">
    <property type="entry name" value="PAS domain"/>
    <property type="match status" value="2"/>
</dbReference>
<dbReference type="PRINTS" id="PR00344">
    <property type="entry name" value="BCTRLSENSOR"/>
</dbReference>
<dbReference type="Proteomes" id="UP000183947">
    <property type="component" value="Unassembled WGS sequence"/>
</dbReference>
<dbReference type="InterPro" id="IPR001610">
    <property type="entry name" value="PAC"/>
</dbReference>
<dbReference type="FunFam" id="3.30.450.20:FF:000099">
    <property type="entry name" value="Sensory box sensor histidine kinase"/>
    <property type="match status" value="1"/>
</dbReference>
<dbReference type="InterPro" id="IPR036097">
    <property type="entry name" value="HisK_dim/P_sf"/>
</dbReference>
<evidence type="ECO:0000259" key="9">
    <source>
        <dbReference type="PROSITE" id="PS50113"/>
    </source>
</evidence>
<evidence type="ECO:0000256" key="6">
    <source>
        <dbReference type="SAM" id="Coils"/>
    </source>
</evidence>
<dbReference type="InterPro" id="IPR005467">
    <property type="entry name" value="His_kinase_dom"/>
</dbReference>
<evidence type="ECO:0000259" key="7">
    <source>
        <dbReference type="PROSITE" id="PS50109"/>
    </source>
</evidence>
<dbReference type="PROSITE" id="PS50109">
    <property type="entry name" value="HIS_KIN"/>
    <property type="match status" value="1"/>
</dbReference>
<feature type="domain" description="PAC" evidence="9">
    <location>
        <begin position="281"/>
        <end position="333"/>
    </location>
</feature>
<evidence type="ECO:0000256" key="3">
    <source>
        <dbReference type="ARBA" id="ARBA00022553"/>
    </source>
</evidence>
<dbReference type="InterPro" id="IPR035965">
    <property type="entry name" value="PAS-like_dom_sf"/>
</dbReference>
<accession>A0A1M6V7G3</accession>
<feature type="domain" description="PAS" evidence="8">
    <location>
        <begin position="208"/>
        <end position="278"/>
    </location>
</feature>
<sequence length="573" mass="63929">MPMPDRPMLTTAELIRENEQLRQQLEEAEDLLTAIRTGTIDALAVQSADGPRIFTLEGADQSYRTLIEQMNEGALLLSRDTTVLYCNACLAGLLGTPLESVMGTTFASFVPPEFESYWQMLLANGWGGKSKGEMPLRGNDGMLRPFALALNVLTFDETSVLAVIITDMSAQREISAMQAQVKEQNALLAHTSAALKTQESARIEVERVAAEASRMLEGIPQIAFTANPAGENTYLNRRWFDYTGTSASQALNNQLAARIHPADLPVAVARWQDCLQSGTQLEVECRILDRFGNYRWMLGRALPSRNEAGEIIQWIGTYTDIHEQKLAQERIDLAQRQLRENNEQLTRANIDLDNFIYTASHDLKAPINNIEGLLNALQPELAASTSGNEQALLLLTMMQDSVDRFKRTIEHLTEVTKLQKENDQPVAVVNLATLVQEVSLDLGPLLLQSGGQLEVDVQQCPTISFAEKNLRSVVYNLLSNAFKYRSPEREPHVRLLTRQTPQYHVLEVHDNGLGLDTTNNQKLFAMFQRFHDHVEGSGIGLYMVKKIMENAGGHLSVHSQVGKGASFFAYFKR</sequence>
<feature type="coiled-coil region" evidence="6">
    <location>
        <begin position="324"/>
        <end position="351"/>
    </location>
</feature>
<dbReference type="OrthoDB" id="9766459at2"/>
<dbReference type="InterPro" id="IPR003594">
    <property type="entry name" value="HATPase_dom"/>
</dbReference>
<feature type="domain" description="Histidine kinase" evidence="7">
    <location>
        <begin position="358"/>
        <end position="573"/>
    </location>
</feature>
<dbReference type="CDD" id="cd00130">
    <property type="entry name" value="PAS"/>
    <property type="match status" value="2"/>
</dbReference>
<dbReference type="EC" id="2.7.13.3" evidence="2"/>
<dbReference type="SUPFAM" id="SSF47384">
    <property type="entry name" value="Homodimeric domain of signal transducing histidine kinase"/>
    <property type="match status" value="1"/>
</dbReference>
<evidence type="ECO:0000256" key="4">
    <source>
        <dbReference type="ARBA" id="ARBA00022679"/>
    </source>
</evidence>
<dbReference type="PANTHER" id="PTHR43304:SF1">
    <property type="entry name" value="PAC DOMAIN-CONTAINING PROTEIN"/>
    <property type="match status" value="1"/>
</dbReference>
<protein>
    <recommendedName>
        <fullName evidence="2">histidine kinase</fullName>
        <ecNumber evidence="2">2.7.13.3</ecNumber>
    </recommendedName>
</protein>
<dbReference type="Gene3D" id="3.30.565.10">
    <property type="entry name" value="Histidine kinase-like ATPase, C-terminal domain"/>
    <property type="match status" value="1"/>
</dbReference>
<dbReference type="Pfam" id="PF08448">
    <property type="entry name" value="PAS_4"/>
    <property type="match status" value="1"/>
</dbReference>
<comment type="catalytic activity">
    <reaction evidence="1">
        <text>ATP + protein L-histidine = ADP + protein N-phospho-L-histidine.</text>
        <dbReference type="EC" id="2.7.13.3"/>
    </reaction>
</comment>
<dbReference type="Pfam" id="PF08447">
    <property type="entry name" value="PAS_3"/>
    <property type="match status" value="1"/>
</dbReference>
<dbReference type="SMART" id="SM00388">
    <property type="entry name" value="HisKA"/>
    <property type="match status" value="1"/>
</dbReference>